<feature type="domain" description="DUF3823" evidence="3">
    <location>
        <begin position="137"/>
        <end position="235"/>
    </location>
</feature>
<feature type="domain" description="DUF3823" evidence="2">
    <location>
        <begin position="33"/>
        <end position="122"/>
    </location>
</feature>
<dbReference type="Gene3D" id="2.60.40.1120">
    <property type="entry name" value="Carboxypeptidase-like, regulatory domain"/>
    <property type="match status" value="1"/>
</dbReference>
<feature type="signal peptide" evidence="1">
    <location>
        <begin position="1"/>
        <end position="21"/>
    </location>
</feature>
<reference evidence="4 5" key="1">
    <citation type="submission" date="2019-11" db="EMBL/GenBank/DDBJ databases">
        <title>Pedobacter sp. HMF7056 Genome sequencing and assembly.</title>
        <authorList>
            <person name="Kang H."/>
            <person name="Kim H."/>
            <person name="Joh K."/>
        </authorList>
    </citation>
    <scope>NUCLEOTIDE SEQUENCE [LARGE SCALE GENOMIC DNA]</scope>
    <source>
        <strain evidence="4 5">HMF7056</strain>
    </source>
</reference>
<dbReference type="EMBL" id="WVHS01000004">
    <property type="protein sequence ID" value="MXV17236.1"/>
    <property type="molecule type" value="Genomic_DNA"/>
</dbReference>
<dbReference type="Pfam" id="PF12866">
    <property type="entry name" value="DUF3823"/>
    <property type="match status" value="1"/>
</dbReference>
<dbReference type="InterPro" id="IPR041186">
    <property type="entry name" value="DUF3823_C"/>
</dbReference>
<organism evidence="4 5">
    <name type="scientific">Hufsiella ginkgonis</name>
    <dbReference type="NCBI Taxonomy" id="2695274"/>
    <lineage>
        <taxon>Bacteria</taxon>
        <taxon>Pseudomonadati</taxon>
        <taxon>Bacteroidota</taxon>
        <taxon>Sphingobacteriia</taxon>
        <taxon>Sphingobacteriales</taxon>
        <taxon>Sphingobacteriaceae</taxon>
        <taxon>Hufsiella</taxon>
    </lineage>
</organism>
<dbReference type="AlphaFoldDB" id="A0A7K1Y3H7"/>
<evidence type="ECO:0000259" key="3">
    <source>
        <dbReference type="Pfam" id="PF18003"/>
    </source>
</evidence>
<protein>
    <submittedName>
        <fullName evidence="4">DUF3823 domain-containing protein</fullName>
    </submittedName>
</protein>
<evidence type="ECO:0000313" key="4">
    <source>
        <dbReference type="EMBL" id="MXV17236.1"/>
    </source>
</evidence>
<proteinExistence type="predicted"/>
<sequence>MKMKKIGYAIAAAILCAGLHACETDNYEAPGETLQGRVSDAAGNGLQLEQGASSARIKMEELSFKNPVPVYLNVKQDGSFINTKVFGGRYRVFPVEGPFFPLDSTQMQLVDISGPATANFKVIPYLNVEWVGDPVVAADKKITVSFKFTRNAAPAGFTQPAPADYQLFISTTQYVGNNNYDNTRVGSVVTATAAMENQVLTITSSQPMKYATTFYLRVGVRVNDSFKKYNYTPVKSIVIP</sequence>
<dbReference type="InterPro" id="IPR024278">
    <property type="entry name" value="DUF3823_N"/>
</dbReference>
<comment type="caution">
    <text evidence="4">The sequence shown here is derived from an EMBL/GenBank/DDBJ whole genome shotgun (WGS) entry which is preliminary data.</text>
</comment>
<gene>
    <name evidence="4" type="ORF">GS398_18200</name>
</gene>
<dbReference type="Gene3D" id="2.60.40.2060">
    <property type="match status" value="1"/>
</dbReference>
<name>A0A7K1Y3H7_9SPHI</name>
<feature type="chain" id="PRO_5029897631" evidence="1">
    <location>
        <begin position="22"/>
        <end position="240"/>
    </location>
</feature>
<dbReference type="Proteomes" id="UP000451233">
    <property type="component" value="Unassembled WGS sequence"/>
</dbReference>
<evidence type="ECO:0000259" key="2">
    <source>
        <dbReference type="Pfam" id="PF12866"/>
    </source>
</evidence>
<accession>A0A7K1Y3H7</accession>
<keyword evidence="5" id="KW-1185">Reference proteome</keyword>
<evidence type="ECO:0000256" key="1">
    <source>
        <dbReference type="SAM" id="SignalP"/>
    </source>
</evidence>
<keyword evidence="1" id="KW-0732">Signal</keyword>
<dbReference type="RefSeq" id="WP_160908231.1">
    <property type="nucleotide sequence ID" value="NZ_WVHS01000004.1"/>
</dbReference>
<evidence type="ECO:0000313" key="5">
    <source>
        <dbReference type="Proteomes" id="UP000451233"/>
    </source>
</evidence>
<dbReference type="Pfam" id="PF18003">
    <property type="entry name" value="DUF3823_C"/>
    <property type="match status" value="1"/>
</dbReference>